<sequence length="721" mass="82042">MALSAKYVRSRLTMLRSVTKNFSLESSRKGQRMLGELMEFKHRKMVIIKDHPFEKFPAAWVIPKDERRQGVILYLHGGGYACGDLEYAKGYGATLAVRCGVRVFCPAYRLAPESPFPAALEDALESYQYLLKKGYDPKQIALCGESAGGGLIYALCLKLKEDNLPLPGGLIAMSPWTDLTSSGESYETNRDVDPNMTREHLQFYTRCYTTDPKNPLASPIFGNLEGLPPSLIFVGGDEIMLSDAADMHKNLLEAGCKSKLVVAPERWHAYVLYELAENQEDYTAINHFLTQHISEENKLRWMPLDNAAKIYPAARSHNWTNAFRLSATLKEEVDTKVLQSALDVTIRRFPSLGTRLRKGLFWYYLQQVSHAPAIRQEMSYPLTRMTRRDLRDCALRVIVYHNRIAVEFFHSLTDGNGGVIFLKALLAEYLQQKYHLVIPAEQGVVGRLEEPSPEELEDSFLKYAGPVCASRRENNAWHLKGTPEPDGFLNVTCFQLPVAQVLEQAHHYCVSMTTFLSAALMQAILNLQAQQIPNRRYRKYVRLLIPVNLRRLFPSKSMRNFALYTTPEVDPKLGDYSFEELCQIIQHRMALDVTPKQMSARIATNVKSERVFLLKITPLFIKNLVMKAVFLAVGERKSCLCLSNLGQVTLPREMESYVERLDFILSSQAMSPHNCGVLSYKDTLYVNFTRNIVEPNLEREFFLVLREMGLPVEVQSNHSPK</sequence>
<name>A0A9D0Z2L6_9FIRM</name>
<gene>
    <name evidence="4" type="ORF">IAB74_05290</name>
</gene>
<evidence type="ECO:0000256" key="1">
    <source>
        <dbReference type="ARBA" id="ARBA00010515"/>
    </source>
</evidence>
<feature type="domain" description="Alpha/beta hydrolase fold-3" evidence="3">
    <location>
        <begin position="72"/>
        <end position="271"/>
    </location>
</feature>
<evidence type="ECO:0000259" key="3">
    <source>
        <dbReference type="Pfam" id="PF07859"/>
    </source>
</evidence>
<reference evidence="4" key="1">
    <citation type="submission" date="2020-10" db="EMBL/GenBank/DDBJ databases">
        <authorList>
            <person name="Gilroy R."/>
        </authorList>
    </citation>
    <scope>NUCLEOTIDE SEQUENCE</scope>
    <source>
        <strain evidence="4">13361</strain>
    </source>
</reference>
<keyword evidence="2 4" id="KW-0378">Hydrolase</keyword>
<dbReference type="EMBL" id="DVFK01000076">
    <property type="protein sequence ID" value="HIQ67902.1"/>
    <property type="molecule type" value="Genomic_DNA"/>
</dbReference>
<dbReference type="PANTHER" id="PTHR48081:SF30">
    <property type="entry name" value="ACETYL-HYDROLASE LIPR-RELATED"/>
    <property type="match status" value="1"/>
</dbReference>
<dbReference type="AlphaFoldDB" id="A0A9D0Z2L6"/>
<dbReference type="Gene3D" id="3.40.50.1820">
    <property type="entry name" value="alpha/beta hydrolase"/>
    <property type="match status" value="1"/>
</dbReference>
<evidence type="ECO:0000256" key="2">
    <source>
        <dbReference type="ARBA" id="ARBA00022801"/>
    </source>
</evidence>
<comment type="similarity">
    <text evidence="1">Belongs to the 'GDXG' lipolytic enzyme family.</text>
</comment>
<dbReference type="Proteomes" id="UP000886796">
    <property type="component" value="Unassembled WGS sequence"/>
</dbReference>
<dbReference type="GO" id="GO:0004806">
    <property type="term" value="F:triacylglycerol lipase activity"/>
    <property type="evidence" value="ECO:0007669"/>
    <property type="project" value="TreeGrafter"/>
</dbReference>
<dbReference type="SUPFAM" id="SSF53474">
    <property type="entry name" value="alpha/beta-Hydrolases"/>
    <property type="match status" value="1"/>
</dbReference>
<evidence type="ECO:0000313" key="5">
    <source>
        <dbReference type="Proteomes" id="UP000886796"/>
    </source>
</evidence>
<proteinExistence type="inferred from homology"/>
<dbReference type="InterPro" id="IPR013094">
    <property type="entry name" value="AB_hydrolase_3"/>
</dbReference>
<comment type="caution">
    <text evidence="4">The sequence shown here is derived from an EMBL/GenBank/DDBJ whole genome shotgun (WGS) entry which is preliminary data.</text>
</comment>
<reference evidence="4" key="2">
    <citation type="journal article" date="2021" name="PeerJ">
        <title>Extensive microbial diversity within the chicken gut microbiome revealed by metagenomics and culture.</title>
        <authorList>
            <person name="Gilroy R."/>
            <person name="Ravi A."/>
            <person name="Getino M."/>
            <person name="Pursley I."/>
            <person name="Horton D.L."/>
            <person name="Alikhan N.F."/>
            <person name="Baker D."/>
            <person name="Gharbi K."/>
            <person name="Hall N."/>
            <person name="Watson M."/>
            <person name="Adriaenssens E.M."/>
            <person name="Foster-Nyarko E."/>
            <person name="Jarju S."/>
            <person name="Secka A."/>
            <person name="Antonio M."/>
            <person name="Oren A."/>
            <person name="Chaudhuri R.R."/>
            <person name="La Ragione R."/>
            <person name="Hildebrand F."/>
            <person name="Pallen M.J."/>
        </authorList>
    </citation>
    <scope>NUCLEOTIDE SEQUENCE</scope>
    <source>
        <strain evidence="4">13361</strain>
    </source>
</reference>
<dbReference type="InterPro" id="IPR050300">
    <property type="entry name" value="GDXG_lipolytic_enzyme"/>
</dbReference>
<dbReference type="InterPro" id="IPR029058">
    <property type="entry name" value="AB_hydrolase_fold"/>
</dbReference>
<organism evidence="4 5">
    <name type="scientific">Candidatus Faecousia excrementigallinarum</name>
    <dbReference type="NCBI Taxonomy" id="2840806"/>
    <lineage>
        <taxon>Bacteria</taxon>
        <taxon>Bacillati</taxon>
        <taxon>Bacillota</taxon>
        <taxon>Clostridia</taxon>
        <taxon>Eubacteriales</taxon>
        <taxon>Oscillospiraceae</taxon>
        <taxon>Faecousia</taxon>
    </lineage>
</organism>
<evidence type="ECO:0000313" key="4">
    <source>
        <dbReference type="EMBL" id="HIQ67902.1"/>
    </source>
</evidence>
<dbReference type="PANTHER" id="PTHR48081">
    <property type="entry name" value="AB HYDROLASE SUPERFAMILY PROTEIN C4A8.06C"/>
    <property type="match status" value="1"/>
</dbReference>
<dbReference type="PROSITE" id="PS01173">
    <property type="entry name" value="LIPASE_GDXG_HIS"/>
    <property type="match status" value="1"/>
</dbReference>
<protein>
    <submittedName>
        <fullName evidence="4">Alpha/beta hydrolase fold domain-containing protein</fullName>
    </submittedName>
</protein>
<accession>A0A9D0Z2L6</accession>
<dbReference type="InterPro" id="IPR002168">
    <property type="entry name" value="Lipase_GDXG_HIS_AS"/>
</dbReference>
<dbReference type="Pfam" id="PF07859">
    <property type="entry name" value="Abhydrolase_3"/>
    <property type="match status" value="1"/>
</dbReference>